<dbReference type="InterPro" id="IPR006760">
    <property type="entry name" value="Endosulphine"/>
</dbReference>
<dbReference type="GeneID" id="70224629"/>
<feature type="compositionally biased region" description="Polar residues" evidence="3">
    <location>
        <begin position="95"/>
        <end position="105"/>
    </location>
</feature>
<protein>
    <recommendedName>
        <fullName evidence="2">mRNA stability protein</fullName>
    </recommendedName>
</protein>
<dbReference type="EMBL" id="JAGMUX010000045">
    <property type="protein sequence ID" value="KAH7203088.1"/>
    <property type="molecule type" value="Genomic_DNA"/>
</dbReference>
<dbReference type="Proteomes" id="UP000720189">
    <property type="component" value="Unassembled WGS sequence"/>
</dbReference>
<feature type="compositionally biased region" description="Basic and acidic residues" evidence="3">
    <location>
        <begin position="106"/>
        <end position="121"/>
    </location>
</feature>
<evidence type="ECO:0000313" key="4">
    <source>
        <dbReference type="EMBL" id="KAH7203088.1"/>
    </source>
</evidence>
<feature type="compositionally biased region" description="Polar residues" evidence="3">
    <location>
        <begin position="69"/>
        <end position="83"/>
    </location>
</feature>
<dbReference type="AlphaFoldDB" id="A0A9P9FWH5"/>
<gene>
    <name evidence="4" type="ORF">BKA55DRAFT_587552</name>
</gene>
<feature type="compositionally biased region" description="Basic and acidic residues" evidence="3">
    <location>
        <begin position="53"/>
        <end position="63"/>
    </location>
</feature>
<comment type="function">
    <text evidence="2">Plays an essential role in initiation of the G0 program by preventing the degradation of specific nutrient-regulated mRNAs via the 5'-3' mRNA decay pathway.</text>
</comment>
<proteinExistence type="inferred from homology"/>
<feature type="region of interest" description="Disordered" evidence="3">
    <location>
        <begin position="42"/>
        <end position="121"/>
    </location>
</feature>
<organism evidence="4 5">
    <name type="scientific">Fusarium redolens</name>
    <dbReference type="NCBI Taxonomy" id="48865"/>
    <lineage>
        <taxon>Eukaryota</taxon>
        <taxon>Fungi</taxon>
        <taxon>Dikarya</taxon>
        <taxon>Ascomycota</taxon>
        <taxon>Pezizomycotina</taxon>
        <taxon>Sordariomycetes</taxon>
        <taxon>Hypocreomycetidae</taxon>
        <taxon>Hypocreales</taxon>
        <taxon>Nectriaceae</taxon>
        <taxon>Fusarium</taxon>
        <taxon>Fusarium redolens species complex</taxon>
    </lineage>
</organism>
<dbReference type="OrthoDB" id="5949865at2759"/>
<sequence length="121" mass="13814">MEKDKRLLSLYGIVPSRENLLHHQLEGRKYFDSGDFALEQANRSSDIGTVKTGSEHPIRRDISDPSCPVPSSSNLDDNANQHTSPEKKAGELKFTNHTHLQQETVVQREDEHRETKQEHNV</sequence>
<comment type="similarity">
    <text evidence="1 2">Belongs to the endosulfine family.</text>
</comment>
<keyword evidence="5" id="KW-1185">Reference proteome</keyword>
<evidence type="ECO:0000256" key="2">
    <source>
        <dbReference type="RuleBase" id="RU363120"/>
    </source>
</evidence>
<evidence type="ECO:0000256" key="3">
    <source>
        <dbReference type="SAM" id="MobiDB-lite"/>
    </source>
</evidence>
<reference evidence="4" key="1">
    <citation type="journal article" date="2021" name="Nat. Commun.">
        <title>Genetic determinants of endophytism in the Arabidopsis root mycobiome.</title>
        <authorList>
            <person name="Mesny F."/>
            <person name="Miyauchi S."/>
            <person name="Thiergart T."/>
            <person name="Pickel B."/>
            <person name="Atanasova L."/>
            <person name="Karlsson M."/>
            <person name="Huettel B."/>
            <person name="Barry K.W."/>
            <person name="Haridas S."/>
            <person name="Chen C."/>
            <person name="Bauer D."/>
            <person name="Andreopoulos W."/>
            <person name="Pangilinan J."/>
            <person name="LaButti K."/>
            <person name="Riley R."/>
            <person name="Lipzen A."/>
            <person name="Clum A."/>
            <person name="Drula E."/>
            <person name="Henrissat B."/>
            <person name="Kohler A."/>
            <person name="Grigoriev I.V."/>
            <person name="Martin F.M."/>
            <person name="Hacquard S."/>
        </authorList>
    </citation>
    <scope>NUCLEOTIDE SEQUENCE</scope>
    <source>
        <strain evidence="4">MPI-CAGE-AT-0023</strain>
    </source>
</reference>
<dbReference type="RefSeq" id="XP_046040742.1">
    <property type="nucleotide sequence ID" value="XM_046194675.1"/>
</dbReference>
<accession>A0A9P9FWH5</accession>
<evidence type="ECO:0000256" key="1">
    <source>
        <dbReference type="ARBA" id="ARBA00010520"/>
    </source>
</evidence>
<dbReference type="Pfam" id="PF04667">
    <property type="entry name" value="Endosulfine"/>
    <property type="match status" value="1"/>
</dbReference>
<name>A0A9P9FWH5_FUSRE</name>
<comment type="caution">
    <text evidence="4">The sequence shown here is derived from an EMBL/GenBank/DDBJ whole genome shotgun (WGS) entry which is preliminary data.</text>
</comment>
<evidence type="ECO:0000313" key="5">
    <source>
        <dbReference type="Proteomes" id="UP000720189"/>
    </source>
</evidence>